<reference evidence="1 2" key="1">
    <citation type="submission" date="2019-02" db="EMBL/GenBank/DDBJ databases">
        <title>Sequencing the genomes of 1000 actinobacteria strains.</title>
        <authorList>
            <person name="Klenk H.-P."/>
        </authorList>
    </citation>
    <scope>NUCLEOTIDE SEQUENCE [LARGE SCALE GENOMIC DNA]</scope>
    <source>
        <strain evidence="1 2">DSM 45779</strain>
    </source>
</reference>
<evidence type="ECO:0000313" key="1">
    <source>
        <dbReference type="EMBL" id="RZT87464.1"/>
    </source>
</evidence>
<dbReference type="Proteomes" id="UP000291591">
    <property type="component" value="Unassembled WGS sequence"/>
</dbReference>
<dbReference type="AlphaFoldDB" id="A0A4Q7V1W2"/>
<sequence>MARSIGGQTVRVIRRERVDGALVESGVVDTVAGCFVEPRGTTGGDEATAGKPVREFRVYGGAVLGQIRTRDLVEVDGWLVGASGRTRLDVAGQPAVWPDLRGRVDHVELDITYAGTGSTLETVIVVRAARDNDGDIVGAPTEHAVTGCTVRLTPGSEDLTTGQRVTTKADLYVADASADIRATDRVRRASDPEPAVGSSLKALGPWRVIGSPETWPSANSTGEPGLIVHLERTTG</sequence>
<comment type="caution">
    <text evidence="1">The sequence shown here is derived from an EMBL/GenBank/DDBJ whole genome shotgun (WGS) entry which is preliminary data.</text>
</comment>
<dbReference type="EMBL" id="SHKL01000001">
    <property type="protein sequence ID" value="RZT87464.1"/>
    <property type="molecule type" value="Genomic_DNA"/>
</dbReference>
<keyword evidence="2" id="KW-1185">Reference proteome</keyword>
<organism evidence="1 2">
    <name type="scientific">Pseudonocardia sediminis</name>
    <dbReference type="NCBI Taxonomy" id="1397368"/>
    <lineage>
        <taxon>Bacteria</taxon>
        <taxon>Bacillati</taxon>
        <taxon>Actinomycetota</taxon>
        <taxon>Actinomycetes</taxon>
        <taxon>Pseudonocardiales</taxon>
        <taxon>Pseudonocardiaceae</taxon>
        <taxon>Pseudonocardia</taxon>
    </lineage>
</organism>
<proteinExistence type="predicted"/>
<protein>
    <submittedName>
        <fullName evidence="1">Uncharacterized protein</fullName>
    </submittedName>
</protein>
<name>A0A4Q7V1W2_PSEST</name>
<dbReference type="RefSeq" id="WP_130291616.1">
    <property type="nucleotide sequence ID" value="NZ_SHKL01000001.1"/>
</dbReference>
<evidence type="ECO:0000313" key="2">
    <source>
        <dbReference type="Proteomes" id="UP000291591"/>
    </source>
</evidence>
<accession>A0A4Q7V1W2</accession>
<gene>
    <name evidence="1" type="ORF">EV383_4388</name>
</gene>